<dbReference type="GeneID" id="101848782"/>
<evidence type="ECO:0000313" key="6">
    <source>
        <dbReference type="Proteomes" id="UP000694888"/>
    </source>
</evidence>
<dbReference type="Proteomes" id="UP000694888">
    <property type="component" value="Unplaced"/>
</dbReference>
<feature type="transmembrane region" description="Helical" evidence="5">
    <location>
        <begin position="514"/>
        <end position="539"/>
    </location>
</feature>
<keyword evidence="2 5" id="KW-0812">Transmembrane</keyword>
<dbReference type="InterPro" id="IPR005828">
    <property type="entry name" value="MFS_sugar_transport-like"/>
</dbReference>
<keyword evidence="3 5" id="KW-1133">Transmembrane helix</keyword>
<keyword evidence="6" id="KW-1185">Reference proteome</keyword>
<dbReference type="PANTHER" id="PTHR24064">
    <property type="entry name" value="SOLUTE CARRIER FAMILY 22 MEMBER"/>
    <property type="match status" value="1"/>
</dbReference>
<feature type="transmembrane region" description="Helical" evidence="5">
    <location>
        <begin position="431"/>
        <end position="453"/>
    </location>
</feature>
<keyword evidence="4 5" id="KW-0472">Membrane</keyword>
<protein>
    <submittedName>
        <fullName evidence="7">Organic cation transporter-like protein</fullName>
    </submittedName>
</protein>
<proteinExistence type="predicted"/>
<dbReference type="RefSeq" id="XP_005109395.1">
    <property type="nucleotide sequence ID" value="XM_005109338.1"/>
</dbReference>
<evidence type="ECO:0000256" key="3">
    <source>
        <dbReference type="ARBA" id="ARBA00022989"/>
    </source>
</evidence>
<name>A0ABM0K5S8_APLCA</name>
<evidence type="ECO:0000256" key="4">
    <source>
        <dbReference type="ARBA" id="ARBA00023136"/>
    </source>
</evidence>
<feature type="transmembrane region" description="Helical" evidence="5">
    <location>
        <begin position="551"/>
        <end position="573"/>
    </location>
</feature>
<evidence type="ECO:0000256" key="1">
    <source>
        <dbReference type="ARBA" id="ARBA00004141"/>
    </source>
</evidence>
<reference evidence="7" key="1">
    <citation type="submission" date="2025-08" db="UniProtKB">
        <authorList>
            <consortium name="RefSeq"/>
        </authorList>
    </citation>
    <scope>IDENTIFICATION</scope>
</reference>
<dbReference type="InterPro" id="IPR036259">
    <property type="entry name" value="MFS_trans_sf"/>
</dbReference>
<sequence>MEKTTSHNVDDILIALGSKGKYQIFQFLTVYLVSFPIAFQLFSNVYTCFPVPFKCSPPPNISESLGVSLTGSDVLNYTYDSCSVTAFVNGEPVGTTECDYTSVEYDLPVEMSAVSQFGLVCGRANLARLTQTLVIAGQGIGAVLTTIVSDRLGRKIVLVSTNLALLPLGLVNAYAPNFAVFACTKFLIGAFQQGIVTSSVTYGMEMLPSDERRINAFSSGFTFSVGMVSFAFLSWLLRAESWRTLQTALSLSSVFFIFQWWYLDESLRWLIANGKTRETLKVLTRAARMNGKDLNAVLRVYHSGTRCGSLLQEEQNTNLKSVQLQENKTHQEDHREQLLHQEPLQLQDKKADPGEQKEQLPHQEPQQLLKNHANQEEEHEDLPEQNEVPPEASLVKKEFPDHGHTDTDTETLTGTADTKLTLLHLLKIPRVCVNCAIISFAWFTCAMGTFGLFLTSASLSSNKYIGFSMLSLCDVPSEIVAYSCMNKHRDIEHLSLNGKIEGKRAQDVSGSGPYGYLVLVSYLVGTFGGSGSFGMVFYYTPEMFPTNAEQAMWAPGILIASCAAVVVISLKALPETSGRELPQTLDDLKAWFHKPTQKDGKASAPI</sequence>
<feature type="transmembrane region" description="Helical" evidence="5">
    <location>
        <begin position="216"/>
        <end position="237"/>
    </location>
</feature>
<dbReference type="Pfam" id="PF00083">
    <property type="entry name" value="Sugar_tr"/>
    <property type="match status" value="1"/>
</dbReference>
<organism evidence="6 7">
    <name type="scientific">Aplysia californica</name>
    <name type="common">California sea hare</name>
    <dbReference type="NCBI Taxonomy" id="6500"/>
    <lineage>
        <taxon>Eukaryota</taxon>
        <taxon>Metazoa</taxon>
        <taxon>Spiralia</taxon>
        <taxon>Lophotrochozoa</taxon>
        <taxon>Mollusca</taxon>
        <taxon>Gastropoda</taxon>
        <taxon>Heterobranchia</taxon>
        <taxon>Euthyneura</taxon>
        <taxon>Tectipleura</taxon>
        <taxon>Aplysiida</taxon>
        <taxon>Aplysioidea</taxon>
        <taxon>Aplysiidae</taxon>
        <taxon>Aplysia</taxon>
    </lineage>
</organism>
<evidence type="ECO:0000256" key="2">
    <source>
        <dbReference type="ARBA" id="ARBA00022692"/>
    </source>
</evidence>
<comment type="subcellular location">
    <subcellularLocation>
        <location evidence="1">Membrane</location>
        <topology evidence="1">Multi-pass membrane protein</topology>
    </subcellularLocation>
</comment>
<dbReference type="Gene3D" id="1.20.1250.20">
    <property type="entry name" value="MFS general substrate transporter like domains"/>
    <property type="match status" value="2"/>
</dbReference>
<gene>
    <name evidence="7" type="primary">LOC101848782</name>
</gene>
<evidence type="ECO:0000256" key="5">
    <source>
        <dbReference type="SAM" id="Phobius"/>
    </source>
</evidence>
<accession>A0ABM0K5S8</accession>
<dbReference type="SUPFAM" id="SSF103473">
    <property type="entry name" value="MFS general substrate transporter"/>
    <property type="match status" value="1"/>
</dbReference>
<feature type="transmembrane region" description="Helical" evidence="5">
    <location>
        <begin position="156"/>
        <end position="174"/>
    </location>
</feature>
<evidence type="ECO:0000313" key="7">
    <source>
        <dbReference type="RefSeq" id="XP_005109395.1"/>
    </source>
</evidence>